<feature type="non-terminal residue" evidence="6">
    <location>
        <position position="1"/>
    </location>
</feature>
<evidence type="ECO:0000313" key="6">
    <source>
        <dbReference type="EMBL" id="GAI47923.1"/>
    </source>
</evidence>
<feature type="transmembrane region" description="Helical" evidence="5">
    <location>
        <begin position="140"/>
        <end position="159"/>
    </location>
</feature>
<proteinExistence type="predicted"/>
<sequence>FILLQPLGFLIFFMAACAEINRTPFDLLEAESEIVAGYHTEYSGMKFALFYLVEYAEVLAVSAIITTLFLGGWRGPVLPPFLWFLIKVFAVFFLIFWVRSTIPRIRVDQLMAFAWKCLLPLALINLFITGIEVVVWPEALPWTIIFLNLAIMAVLIVLWSKFFRLGGGRVEV</sequence>
<comment type="caution">
    <text evidence="6">The sequence shown here is derived from an EMBL/GenBank/DDBJ whole genome shotgun (WGS) entry which is preliminary data.</text>
</comment>
<dbReference type="GO" id="GO:0009060">
    <property type="term" value="P:aerobic respiration"/>
    <property type="evidence" value="ECO:0007669"/>
    <property type="project" value="TreeGrafter"/>
</dbReference>
<evidence type="ECO:0008006" key="7">
    <source>
        <dbReference type="Google" id="ProtNLM"/>
    </source>
</evidence>
<comment type="subcellular location">
    <subcellularLocation>
        <location evidence="1">Membrane</location>
        <topology evidence="1">Multi-pass membrane protein</topology>
    </subcellularLocation>
</comment>
<dbReference type="InterPro" id="IPR001694">
    <property type="entry name" value="NADH_UbQ_OxRdtase_su1/FPO"/>
</dbReference>
<evidence type="ECO:0000256" key="4">
    <source>
        <dbReference type="ARBA" id="ARBA00023136"/>
    </source>
</evidence>
<protein>
    <recommendedName>
        <fullName evidence="7">NADH-quinone oxidoreductase subunit H</fullName>
    </recommendedName>
</protein>
<evidence type="ECO:0000256" key="2">
    <source>
        <dbReference type="ARBA" id="ARBA00022692"/>
    </source>
</evidence>
<keyword evidence="3 5" id="KW-1133">Transmembrane helix</keyword>
<feature type="transmembrane region" description="Helical" evidence="5">
    <location>
        <begin position="48"/>
        <end position="69"/>
    </location>
</feature>
<evidence type="ECO:0000256" key="5">
    <source>
        <dbReference type="SAM" id="Phobius"/>
    </source>
</evidence>
<dbReference type="GO" id="GO:0003954">
    <property type="term" value="F:NADH dehydrogenase activity"/>
    <property type="evidence" value="ECO:0007669"/>
    <property type="project" value="TreeGrafter"/>
</dbReference>
<name>X1NWD4_9ZZZZ</name>
<keyword evidence="4 5" id="KW-0472">Membrane</keyword>
<gene>
    <name evidence="6" type="ORF">S06H3_60852</name>
</gene>
<feature type="transmembrane region" description="Helical" evidence="5">
    <location>
        <begin position="110"/>
        <end position="128"/>
    </location>
</feature>
<evidence type="ECO:0000256" key="1">
    <source>
        <dbReference type="ARBA" id="ARBA00004141"/>
    </source>
</evidence>
<reference evidence="6" key="1">
    <citation type="journal article" date="2014" name="Front. Microbiol.">
        <title>High frequency of phylogenetically diverse reductive dehalogenase-homologous genes in deep subseafloor sedimentary metagenomes.</title>
        <authorList>
            <person name="Kawai M."/>
            <person name="Futagami T."/>
            <person name="Toyoda A."/>
            <person name="Takaki Y."/>
            <person name="Nishi S."/>
            <person name="Hori S."/>
            <person name="Arai W."/>
            <person name="Tsubouchi T."/>
            <person name="Morono Y."/>
            <person name="Uchiyama I."/>
            <person name="Ito T."/>
            <person name="Fujiyama A."/>
            <person name="Inagaki F."/>
            <person name="Takami H."/>
        </authorList>
    </citation>
    <scope>NUCLEOTIDE SEQUENCE</scope>
    <source>
        <strain evidence="6">Expedition CK06-06</strain>
    </source>
</reference>
<dbReference type="EMBL" id="BARV01039775">
    <property type="protein sequence ID" value="GAI47923.1"/>
    <property type="molecule type" value="Genomic_DNA"/>
</dbReference>
<dbReference type="PANTHER" id="PTHR11432">
    <property type="entry name" value="NADH DEHYDROGENASE SUBUNIT 1"/>
    <property type="match status" value="1"/>
</dbReference>
<dbReference type="GO" id="GO:0016020">
    <property type="term" value="C:membrane"/>
    <property type="evidence" value="ECO:0007669"/>
    <property type="project" value="UniProtKB-SubCell"/>
</dbReference>
<organism evidence="6">
    <name type="scientific">marine sediment metagenome</name>
    <dbReference type="NCBI Taxonomy" id="412755"/>
    <lineage>
        <taxon>unclassified sequences</taxon>
        <taxon>metagenomes</taxon>
        <taxon>ecological metagenomes</taxon>
    </lineage>
</organism>
<evidence type="ECO:0000256" key="3">
    <source>
        <dbReference type="ARBA" id="ARBA00022989"/>
    </source>
</evidence>
<accession>X1NWD4</accession>
<dbReference type="Pfam" id="PF00146">
    <property type="entry name" value="NADHdh"/>
    <property type="match status" value="1"/>
</dbReference>
<keyword evidence="2 5" id="KW-0812">Transmembrane</keyword>
<dbReference type="AlphaFoldDB" id="X1NWD4"/>
<feature type="transmembrane region" description="Helical" evidence="5">
    <location>
        <begin position="81"/>
        <end position="98"/>
    </location>
</feature>
<dbReference type="PANTHER" id="PTHR11432:SF3">
    <property type="entry name" value="NADH-UBIQUINONE OXIDOREDUCTASE CHAIN 1"/>
    <property type="match status" value="1"/>
</dbReference>